<dbReference type="EMBL" id="CACRZD030000295">
    <property type="protein sequence ID" value="CAA6675372.1"/>
    <property type="molecule type" value="Genomic_DNA"/>
</dbReference>
<sequence length="175" mass="19789">MHHPLNPLLEISEEESGLPGAGPTNGRLESGERDNLYHSGESRITEWGEHLGQMASEDFVTDGLHGGYPTWLCPMVKHVLWGVMLERYQNTKNKLHKPYELKMYACYTPDDFGFSIRLHILFHVFTEVRHPSKPQFLQLVPHLNWSNADLICHLSLPPASLNDPTQAAAGLILIN</sequence>
<evidence type="ECO:0000313" key="3">
    <source>
        <dbReference type="Proteomes" id="UP001189122"/>
    </source>
</evidence>
<name>A0ABN7ECZ6_SPIIN</name>
<feature type="region of interest" description="Disordered" evidence="1">
    <location>
        <begin position="1"/>
        <end position="34"/>
    </location>
</feature>
<keyword evidence="3" id="KW-1185">Reference proteome</keyword>
<evidence type="ECO:0000313" key="2">
    <source>
        <dbReference type="EMBL" id="CAA6675372.1"/>
    </source>
</evidence>
<proteinExistence type="predicted"/>
<reference evidence="3" key="1">
    <citation type="journal article" date="2020" name="Sci. Rep.">
        <title>Chromosome-scale genome assembly for the duckweed Spirodela intermedia, integrating cytogenetic maps, PacBio and Oxford Nanopore libraries.</title>
        <authorList>
            <person name="Hoang P.T.N."/>
            <person name="Fiebig A."/>
            <person name="Novak P."/>
            <person name="Macas J."/>
            <person name="Cao H.X."/>
            <person name="Stepanenko A."/>
            <person name="Chen G."/>
            <person name="Borisjuk N."/>
            <person name="Scholz U."/>
            <person name="Schubert I."/>
        </authorList>
    </citation>
    <scope>NUCLEOTIDE SEQUENCE [LARGE SCALE GENOMIC DNA]</scope>
</reference>
<organism evidence="2 3">
    <name type="scientific">Spirodela intermedia</name>
    <name type="common">Intermediate duckweed</name>
    <dbReference type="NCBI Taxonomy" id="51605"/>
    <lineage>
        <taxon>Eukaryota</taxon>
        <taxon>Viridiplantae</taxon>
        <taxon>Streptophyta</taxon>
        <taxon>Embryophyta</taxon>
        <taxon>Tracheophyta</taxon>
        <taxon>Spermatophyta</taxon>
        <taxon>Magnoliopsida</taxon>
        <taxon>Liliopsida</taxon>
        <taxon>Araceae</taxon>
        <taxon>Lemnoideae</taxon>
        <taxon>Spirodela</taxon>
    </lineage>
</organism>
<protein>
    <submittedName>
        <fullName evidence="2">Uncharacterized protein</fullName>
    </submittedName>
</protein>
<accession>A0ABN7ECZ6</accession>
<dbReference type="Proteomes" id="UP001189122">
    <property type="component" value="Unassembled WGS sequence"/>
</dbReference>
<evidence type="ECO:0000256" key="1">
    <source>
        <dbReference type="SAM" id="MobiDB-lite"/>
    </source>
</evidence>
<comment type="caution">
    <text evidence="2">The sequence shown here is derived from an EMBL/GenBank/DDBJ whole genome shotgun (WGS) entry which is preliminary data.</text>
</comment>
<gene>
    <name evidence="2" type="ORF">SI7747_UN021714</name>
</gene>